<feature type="compositionally biased region" description="Basic and acidic residues" evidence="1">
    <location>
        <begin position="1"/>
        <end position="11"/>
    </location>
</feature>
<reference evidence="2" key="2">
    <citation type="journal article" date="2013" name="PLoS ONE">
        <title>A Gene Expression Study of the Activities of Aromatic Ring-Cleavage Dioxygenases in Mycobacterium gilvum PYR-GCK to Changes in Salinity and pH during Pyrene Degradation.</title>
        <authorList>
            <person name="Badejo A.C."/>
            <person name="Badejo A.O."/>
            <person name="Shin K.H."/>
            <person name="Chai Y.G."/>
        </authorList>
    </citation>
    <scope>NUCLEOTIDE SEQUENCE [LARGE SCALE GENOMIC DNA]</scope>
    <source>
        <strain evidence="2">PYR-GCK</strain>
    </source>
</reference>
<feature type="region of interest" description="Disordered" evidence="1">
    <location>
        <begin position="1"/>
        <end position="30"/>
    </location>
</feature>
<organism evidence="2">
    <name type="scientific">Mycolicibacterium gilvum (strain PYR-GCK)</name>
    <name type="common">Mycobacterium gilvum (strain PYR-GCK)</name>
    <dbReference type="NCBI Taxonomy" id="350054"/>
    <lineage>
        <taxon>Bacteria</taxon>
        <taxon>Bacillati</taxon>
        <taxon>Actinomycetota</taxon>
        <taxon>Actinomycetes</taxon>
        <taxon>Mycobacteriales</taxon>
        <taxon>Mycobacteriaceae</taxon>
        <taxon>Mycolicibacterium</taxon>
    </lineage>
</organism>
<evidence type="ECO:0000313" key="2">
    <source>
        <dbReference type="EMBL" id="ABP44565.1"/>
    </source>
</evidence>
<proteinExistence type="predicted"/>
<accession>A4T985</accession>
<dbReference type="EMBL" id="CP000656">
    <property type="protein sequence ID" value="ABP44565.1"/>
    <property type="molecule type" value="Genomic_DNA"/>
</dbReference>
<dbReference type="eggNOG" id="ENOG50348ZF">
    <property type="taxonomic scope" value="Bacteria"/>
</dbReference>
<dbReference type="STRING" id="350054.Mflv_2087"/>
<protein>
    <submittedName>
        <fullName evidence="2">Uncharacterized protein</fullName>
    </submittedName>
</protein>
<gene>
    <name evidence="2" type="ordered locus">Mflv_2087</name>
</gene>
<sequence>MRKVLERDSHHRTVRHMNQQDHTAGSRLSSTENRTADLLSRLVGCHLQSIHFNGGFVQFAFACPGSAEVPVLTCEVTPTVETPSGSLADGDPGYADAIRALIGHHVIETREIPRNGIRIVTDGAVLILRPEPDELRGPQIAMLSDFTDGDSKAWYPGSEPFEYLG</sequence>
<dbReference type="KEGG" id="mgi:Mflv_2087"/>
<feature type="compositionally biased region" description="Polar residues" evidence="1">
    <location>
        <begin position="16"/>
        <end position="30"/>
    </location>
</feature>
<evidence type="ECO:0000256" key="1">
    <source>
        <dbReference type="SAM" id="MobiDB-lite"/>
    </source>
</evidence>
<reference evidence="2" key="1">
    <citation type="submission" date="2007-04" db="EMBL/GenBank/DDBJ databases">
        <authorList>
            <consortium name="US DOE Joint Genome Institute"/>
            <person name="Copeland A."/>
            <person name="Lucas S."/>
            <person name="Lapidus A."/>
            <person name="Barry K."/>
            <person name="Detter J.C."/>
            <person name="Glavina del Rio T."/>
            <person name="Hammon N."/>
            <person name="Israni S."/>
            <person name="Dalin E."/>
            <person name="Tice H."/>
            <person name="Pitluck S."/>
            <person name="Chain P."/>
            <person name="Malfatti S."/>
            <person name="Shin M."/>
            <person name="Vergez L."/>
            <person name="Schmutz J."/>
            <person name="Larimer F."/>
            <person name="Land M."/>
            <person name="Hauser L."/>
            <person name="Kyrpides N."/>
            <person name="Mikhailova N."/>
            <person name="Miller C."/>
            <person name="Richardson P."/>
        </authorList>
    </citation>
    <scope>NUCLEOTIDE SEQUENCE</scope>
    <source>
        <strain evidence="2">PYR-GCK</strain>
    </source>
</reference>
<dbReference type="HOGENOM" id="CLU_1608997_0_0_11"/>
<dbReference type="AlphaFoldDB" id="A4T985"/>
<name>A4T985_MYCGI</name>